<evidence type="ECO:0000313" key="1">
    <source>
        <dbReference type="EMBL" id="GLI55918.1"/>
    </source>
</evidence>
<dbReference type="Proteomes" id="UP001144471">
    <property type="component" value="Unassembled WGS sequence"/>
</dbReference>
<name>A0A9W6GKD6_9FUSO</name>
<dbReference type="AlphaFoldDB" id="A0A9W6GKD6"/>
<reference evidence="1" key="1">
    <citation type="submission" date="2022-12" db="EMBL/GenBank/DDBJ databases">
        <title>Reference genome sequencing for broad-spectrum identification of bacterial and archaeal isolates by mass spectrometry.</title>
        <authorList>
            <person name="Sekiguchi Y."/>
            <person name="Tourlousse D.M."/>
        </authorList>
    </citation>
    <scope>NUCLEOTIDE SEQUENCE</scope>
    <source>
        <strain evidence="1">10succ1</strain>
    </source>
</reference>
<accession>A0A9W6GKD6</accession>
<dbReference type="EMBL" id="BSDY01000005">
    <property type="protein sequence ID" value="GLI55918.1"/>
    <property type="molecule type" value="Genomic_DNA"/>
</dbReference>
<evidence type="ECO:0000313" key="2">
    <source>
        <dbReference type="Proteomes" id="UP001144471"/>
    </source>
</evidence>
<keyword evidence="2" id="KW-1185">Reference proteome</keyword>
<organism evidence="1 2">
    <name type="scientific">Propionigenium maris DSM 9537</name>
    <dbReference type="NCBI Taxonomy" id="1123000"/>
    <lineage>
        <taxon>Bacteria</taxon>
        <taxon>Fusobacteriati</taxon>
        <taxon>Fusobacteriota</taxon>
        <taxon>Fusobacteriia</taxon>
        <taxon>Fusobacteriales</taxon>
        <taxon>Fusobacteriaceae</taxon>
        <taxon>Propionigenium</taxon>
    </lineage>
</organism>
<proteinExistence type="predicted"/>
<sequence length="40" mass="4719">MYNIKKEGEEFYEYLAEDQKWKLTPAKGLKGKVWKAGNKV</sequence>
<gene>
    <name evidence="1" type="ORF">PM10SUCC1_14320</name>
</gene>
<protein>
    <submittedName>
        <fullName evidence="1">Uncharacterized protein</fullName>
    </submittedName>
</protein>
<comment type="caution">
    <text evidence="1">The sequence shown here is derived from an EMBL/GenBank/DDBJ whole genome shotgun (WGS) entry which is preliminary data.</text>
</comment>